<name>A0A8S5RCD9_9VIRU</name>
<evidence type="ECO:0000313" key="2">
    <source>
        <dbReference type="EMBL" id="DAE29040.1"/>
    </source>
</evidence>
<protein>
    <submittedName>
        <fullName evidence="2">Sarcoplasmic/endoplasmic reticulum calcium ATPase 1-ATPase, SERCA1a, membrane protein.51A</fullName>
    </submittedName>
</protein>
<evidence type="ECO:0000256" key="1">
    <source>
        <dbReference type="SAM" id="Coils"/>
    </source>
</evidence>
<keyword evidence="1" id="KW-0175">Coiled coil</keyword>
<sequence length="55" mass="6590">MNKYAGEETIDDIEVDPQAKADLQEKIREFDEKLKLDRERLNLEKEKVKESNRLK</sequence>
<proteinExistence type="predicted"/>
<accession>A0A8S5RCD9</accession>
<organism evidence="2">
    <name type="scientific">virus sp. ctPYc18</name>
    <dbReference type="NCBI Taxonomy" id="2828251"/>
    <lineage>
        <taxon>Viruses</taxon>
    </lineage>
</organism>
<feature type="coiled-coil region" evidence="1">
    <location>
        <begin position="20"/>
        <end position="51"/>
    </location>
</feature>
<dbReference type="EMBL" id="BK059092">
    <property type="protein sequence ID" value="DAE29040.1"/>
    <property type="molecule type" value="Genomic_DNA"/>
</dbReference>
<reference evidence="2" key="1">
    <citation type="journal article" date="2021" name="Proc. Natl. Acad. Sci. U.S.A.">
        <title>A Catalog of Tens of Thousands of Viruses from Human Metagenomes Reveals Hidden Associations with Chronic Diseases.</title>
        <authorList>
            <person name="Tisza M.J."/>
            <person name="Buck C.B."/>
        </authorList>
    </citation>
    <scope>NUCLEOTIDE SEQUENCE</scope>
    <source>
        <strain evidence="2">CtPYc18</strain>
    </source>
</reference>